<dbReference type="InterPro" id="IPR018483">
    <property type="entry name" value="Carb_kinase_FGGY_CS"/>
</dbReference>
<evidence type="ECO:0000259" key="7">
    <source>
        <dbReference type="Pfam" id="PF00370"/>
    </source>
</evidence>
<dbReference type="PANTHER" id="PTHR10196">
    <property type="entry name" value="SUGAR KINASE"/>
    <property type="match status" value="1"/>
</dbReference>
<evidence type="ECO:0000256" key="5">
    <source>
        <dbReference type="ARBA" id="ARBA00022840"/>
    </source>
</evidence>
<protein>
    <recommendedName>
        <fullName evidence="6">ATP:glycerol 3-phosphotransferase</fullName>
    </recommendedName>
</protein>
<comment type="similarity">
    <text evidence="1">Belongs to the FGGY kinase family.</text>
</comment>
<dbReference type="AlphaFoldDB" id="A0A6J7UH59"/>
<keyword evidence="5" id="KW-0067">ATP-binding</keyword>
<dbReference type="SUPFAM" id="SSF53067">
    <property type="entry name" value="Actin-like ATPase domain"/>
    <property type="match status" value="2"/>
</dbReference>
<evidence type="ECO:0000256" key="4">
    <source>
        <dbReference type="ARBA" id="ARBA00022777"/>
    </source>
</evidence>
<dbReference type="Pfam" id="PF02782">
    <property type="entry name" value="FGGY_C"/>
    <property type="match status" value="1"/>
</dbReference>
<dbReference type="InterPro" id="IPR043129">
    <property type="entry name" value="ATPase_NBD"/>
</dbReference>
<dbReference type="InterPro" id="IPR018485">
    <property type="entry name" value="FGGY_C"/>
</dbReference>
<reference evidence="9" key="1">
    <citation type="submission" date="2020-05" db="EMBL/GenBank/DDBJ databases">
        <authorList>
            <person name="Chiriac C."/>
            <person name="Salcher M."/>
            <person name="Ghai R."/>
            <person name="Kavagutti S V."/>
        </authorList>
    </citation>
    <scope>NUCLEOTIDE SEQUENCE</scope>
</reference>
<organism evidence="9">
    <name type="scientific">freshwater metagenome</name>
    <dbReference type="NCBI Taxonomy" id="449393"/>
    <lineage>
        <taxon>unclassified sequences</taxon>
        <taxon>metagenomes</taxon>
        <taxon>ecological metagenomes</taxon>
    </lineage>
</organism>
<dbReference type="InterPro" id="IPR000577">
    <property type="entry name" value="Carb_kinase_FGGY"/>
</dbReference>
<dbReference type="InterPro" id="IPR018484">
    <property type="entry name" value="FGGY_N"/>
</dbReference>
<evidence type="ECO:0000313" key="9">
    <source>
        <dbReference type="EMBL" id="CAB5065293.1"/>
    </source>
</evidence>
<evidence type="ECO:0000256" key="6">
    <source>
        <dbReference type="ARBA" id="ARBA00043149"/>
    </source>
</evidence>
<dbReference type="Pfam" id="PF00370">
    <property type="entry name" value="FGGY_N"/>
    <property type="match status" value="1"/>
</dbReference>
<evidence type="ECO:0000256" key="3">
    <source>
        <dbReference type="ARBA" id="ARBA00022741"/>
    </source>
</evidence>
<dbReference type="PANTHER" id="PTHR10196:SF69">
    <property type="entry name" value="GLYCEROL KINASE"/>
    <property type="match status" value="1"/>
</dbReference>
<evidence type="ECO:0000256" key="2">
    <source>
        <dbReference type="ARBA" id="ARBA00022679"/>
    </source>
</evidence>
<keyword evidence="2" id="KW-0808">Transferase</keyword>
<keyword evidence="4" id="KW-0418">Kinase</keyword>
<gene>
    <name evidence="9" type="ORF">UFOPK4345_00787</name>
</gene>
<name>A0A6J7UH59_9ZZZZ</name>
<feature type="domain" description="Carbohydrate kinase FGGY C-terminal" evidence="8">
    <location>
        <begin position="246"/>
        <end position="437"/>
    </location>
</feature>
<dbReference type="GO" id="GO:0004370">
    <property type="term" value="F:glycerol kinase activity"/>
    <property type="evidence" value="ECO:0007669"/>
    <property type="project" value="TreeGrafter"/>
</dbReference>
<sequence>MSILVVDVGTSGLRAAVVRQDGSVHFLNYESCRPDTPSSGLVEFDPQKMADAVLRVCNATIAQSKNSDTIDAVGITNQRASTVMWSKSTGKPLGPALGWQDLRTVFDCITAASEHSIKLAPNQTATKAAWMIQNYVVAKNLDFSDVRIGTVDSWIASVLSNNELHVTDSTNAGATGLCTLDASSWSERICDLLKVDVLMLPKIVKSTGVIGNATALPGSPPIASLIGDQQSSLIGQGCINSGATKITFGTGGMLDVFTGTTSPTKMQRSENGSYPLVAYSDEQTTFWAAEAIMLSAGTNIEWLRDDLQIISTSQESHEIAMQVSDSGGVVFVPALFGLGTPHWDYGARGTLLGLTRGTTRAHIVRAVLEGIAHRGADMLEAVIADTKLSVTSLRVDGGMSQNSTFIQSLANTTRLNIEISPVAEATTLGAAFLAGIAVGTWPSISQATSTTKPAKVVTPTLKLDRAQWHEAITRSRGWIPSLSSLDF</sequence>
<dbReference type="GO" id="GO:0005829">
    <property type="term" value="C:cytosol"/>
    <property type="evidence" value="ECO:0007669"/>
    <property type="project" value="TreeGrafter"/>
</dbReference>
<dbReference type="PROSITE" id="PS00445">
    <property type="entry name" value="FGGY_KINASES_2"/>
    <property type="match status" value="1"/>
</dbReference>
<feature type="domain" description="Carbohydrate kinase FGGY N-terminal" evidence="7">
    <location>
        <begin position="3"/>
        <end position="235"/>
    </location>
</feature>
<dbReference type="EMBL" id="CAFBQV010000112">
    <property type="protein sequence ID" value="CAB5065293.1"/>
    <property type="molecule type" value="Genomic_DNA"/>
</dbReference>
<evidence type="ECO:0000259" key="8">
    <source>
        <dbReference type="Pfam" id="PF02782"/>
    </source>
</evidence>
<accession>A0A6J7UH59</accession>
<keyword evidence="3" id="KW-0547">Nucleotide-binding</keyword>
<dbReference type="GO" id="GO:0019563">
    <property type="term" value="P:glycerol catabolic process"/>
    <property type="evidence" value="ECO:0007669"/>
    <property type="project" value="TreeGrafter"/>
</dbReference>
<proteinExistence type="inferred from homology"/>
<evidence type="ECO:0000256" key="1">
    <source>
        <dbReference type="ARBA" id="ARBA00009156"/>
    </source>
</evidence>
<dbReference type="PIRSF" id="PIRSF000538">
    <property type="entry name" value="GlpK"/>
    <property type="match status" value="1"/>
</dbReference>
<dbReference type="GO" id="GO:0005524">
    <property type="term" value="F:ATP binding"/>
    <property type="evidence" value="ECO:0007669"/>
    <property type="project" value="UniProtKB-KW"/>
</dbReference>
<dbReference type="Gene3D" id="3.30.420.40">
    <property type="match status" value="2"/>
</dbReference>